<keyword evidence="2" id="KW-1185">Reference proteome</keyword>
<dbReference type="RefSeq" id="WP_157424265.1">
    <property type="nucleotide sequence ID" value="NZ_BAAANI010000005.1"/>
</dbReference>
<gene>
    <name evidence="1" type="ORF">ACFFQV_17810</name>
</gene>
<organism evidence="1 2">
    <name type="scientific">Agromyces lapidis</name>
    <dbReference type="NCBI Taxonomy" id="279574"/>
    <lineage>
        <taxon>Bacteria</taxon>
        <taxon>Bacillati</taxon>
        <taxon>Actinomycetota</taxon>
        <taxon>Actinomycetes</taxon>
        <taxon>Micrococcales</taxon>
        <taxon>Microbacteriaceae</taxon>
        <taxon>Agromyces</taxon>
    </lineage>
</organism>
<proteinExistence type="predicted"/>
<accession>A0ABV5SUX1</accession>
<protein>
    <submittedName>
        <fullName evidence="1">Uncharacterized protein</fullName>
    </submittedName>
</protein>
<dbReference type="EMBL" id="JBHMBL010000004">
    <property type="protein sequence ID" value="MFB9644150.1"/>
    <property type="molecule type" value="Genomic_DNA"/>
</dbReference>
<name>A0ABV5SUX1_9MICO</name>
<evidence type="ECO:0000313" key="1">
    <source>
        <dbReference type="EMBL" id="MFB9644150.1"/>
    </source>
</evidence>
<sequence>MSTDDDTDFGADEPGAVLGEEARAALAEIDDLPLAERAPAYDALAARLRDELEQSDPSRVSPR</sequence>
<dbReference type="Proteomes" id="UP001589667">
    <property type="component" value="Unassembled WGS sequence"/>
</dbReference>
<reference evidence="1 2" key="1">
    <citation type="submission" date="2024-09" db="EMBL/GenBank/DDBJ databases">
        <authorList>
            <person name="Sun Q."/>
            <person name="Mori K."/>
        </authorList>
    </citation>
    <scope>NUCLEOTIDE SEQUENCE [LARGE SCALE GENOMIC DNA]</scope>
    <source>
        <strain evidence="1 2">JCM 14321</strain>
    </source>
</reference>
<comment type="caution">
    <text evidence="1">The sequence shown here is derived from an EMBL/GenBank/DDBJ whole genome shotgun (WGS) entry which is preliminary data.</text>
</comment>
<evidence type="ECO:0000313" key="2">
    <source>
        <dbReference type="Proteomes" id="UP001589667"/>
    </source>
</evidence>